<sequence length="217" mass="21743">MGTTTPIHDALTGDRLEVPVPPPGSGPTVAEDAEAVIALAWQEAHERGHACFGTGHLLLGLVRAGGTEAGLLAAAGVTPSMADAAMALVVLSSVSEPVVTVETLARIVPSPTVRGGPVAGESVAEVLRHAARTATDGVVTASAVLAALAARPWGQAAEMFAALGVDAVELAAAGATLAARAPDVDAAPRPTPRDPSGLLSTAWRAPRPEQEEELAEA</sequence>
<feature type="compositionally biased region" description="Low complexity" evidence="1">
    <location>
        <begin position="179"/>
        <end position="188"/>
    </location>
</feature>
<dbReference type="GO" id="GO:0008233">
    <property type="term" value="F:peptidase activity"/>
    <property type="evidence" value="ECO:0007669"/>
    <property type="project" value="UniProtKB-KW"/>
</dbReference>
<dbReference type="EMBL" id="JBBEGL010000004">
    <property type="protein sequence ID" value="MEJ2888035.1"/>
    <property type="molecule type" value="Genomic_DNA"/>
</dbReference>
<feature type="domain" description="Clp R" evidence="2">
    <location>
        <begin position="31"/>
        <end position="131"/>
    </location>
</feature>
<dbReference type="Pfam" id="PF02861">
    <property type="entry name" value="Clp_N"/>
    <property type="match status" value="1"/>
</dbReference>
<dbReference type="InterPro" id="IPR004176">
    <property type="entry name" value="Clp_R_N"/>
</dbReference>
<keyword evidence="4" id="KW-1185">Reference proteome</keyword>
<name>A0ABU8N6K1_9PSEU</name>
<dbReference type="RefSeq" id="WP_337714525.1">
    <property type="nucleotide sequence ID" value="NZ_JBBEGL010000004.1"/>
</dbReference>
<organism evidence="3 4">
    <name type="scientific">Actinomycetospora aeridis</name>
    <dbReference type="NCBI Taxonomy" id="3129231"/>
    <lineage>
        <taxon>Bacteria</taxon>
        <taxon>Bacillati</taxon>
        <taxon>Actinomycetota</taxon>
        <taxon>Actinomycetes</taxon>
        <taxon>Pseudonocardiales</taxon>
        <taxon>Pseudonocardiaceae</taxon>
        <taxon>Actinomycetospora</taxon>
    </lineage>
</organism>
<accession>A0ABU8N6K1</accession>
<dbReference type="InterPro" id="IPR036628">
    <property type="entry name" value="Clp_N_dom_sf"/>
</dbReference>
<evidence type="ECO:0000259" key="2">
    <source>
        <dbReference type="Pfam" id="PF02861"/>
    </source>
</evidence>
<comment type="caution">
    <text evidence="3">The sequence shown here is derived from an EMBL/GenBank/DDBJ whole genome shotgun (WGS) entry which is preliminary data.</text>
</comment>
<keyword evidence="3" id="KW-0378">Hydrolase</keyword>
<reference evidence="3 4" key="1">
    <citation type="submission" date="2024-03" db="EMBL/GenBank/DDBJ databases">
        <title>Actinomycetospora sp. OC33-EN06, a novel actinomycete isolated from wild orchid (Aerides multiflora).</title>
        <authorList>
            <person name="Suriyachadkun C."/>
        </authorList>
    </citation>
    <scope>NUCLEOTIDE SEQUENCE [LARGE SCALE GENOMIC DNA]</scope>
    <source>
        <strain evidence="3 4">OC33-EN06</strain>
    </source>
</reference>
<feature type="region of interest" description="Disordered" evidence="1">
    <location>
        <begin position="179"/>
        <end position="217"/>
    </location>
</feature>
<evidence type="ECO:0000313" key="4">
    <source>
        <dbReference type="Proteomes" id="UP001370100"/>
    </source>
</evidence>
<dbReference type="Gene3D" id="1.10.1780.10">
    <property type="entry name" value="Clp, N-terminal domain"/>
    <property type="match status" value="1"/>
</dbReference>
<dbReference type="GO" id="GO:0006508">
    <property type="term" value="P:proteolysis"/>
    <property type="evidence" value="ECO:0007669"/>
    <property type="project" value="UniProtKB-KW"/>
</dbReference>
<proteinExistence type="predicted"/>
<gene>
    <name evidence="3" type="ORF">WCD41_16355</name>
</gene>
<keyword evidence="3" id="KW-0645">Protease</keyword>
<dbReference type="SUPFAM" id="SSF81923">
    <property type="entry name" value="Double Clp-N motif"/>
    <property type="match status" value="1"/>
</dbReference>
<evidence type="ECO:0000256" key="1">
    <source>
        <dbReference type="SAM" id="MobiDB-lite"/>
    </source>
</evidence>
<dbReference type="Proteomes" id="UP001370100">
    <property type="component" value="Unassembled WGS sequence"/>
</dbReference>
<evidence type="ECO:0000313" key="3">
    <source>
        <dbReference type="EMBL" id="MEJ2888035.1"/>
    </source>
</evidence>
<protein>
    <submittedName>
        <fullName evidence="3">Clp protease N-terminal domain-containing protein</fullName>
    </submittedName>
</protein>